<evidence type="ECO:0000256" key="2">
    <source>
        <dbReference type="ARBA" id="ARBA00010352"/>
    </source>
</evidence>
<evidence type="ECO:0000256" key="1">
    <source>
        <dbReference type="ARBA" id="ARBA00004613"/>
    </source>
</evidence>
<evidence type="ECO:0000256" key="3">
    <source>
        <dbReference type="ARBA" id="ARBA00022525"/>
    </source>
</evidence>
<dbReference type="Pfam" id="PF05825">
    <property type="entry name" value="PSP94"/>
    <property type="match status" value="1"/>
</dbReference>
<keyword evidence="6" id="KW-1185">Reference proteome</keyword>
<dbReference type="PANTHER" id="PTHR10500">
    <property type="entry name" value="BETA-MICROSEMINOPROTEIN"/>
    <property type="match status" value="1"/>
</dbReference>
<evidence type="ECO:0000313" key="6">
    <source>
        <dbReference type="Proteomes" id="UP000549091"/>
    </source>
</evidence>
<dbReference type="GO" id="GO:0005576">
    <property type="term" value="C:extracellular region"/>
    <property type="evidence" value="ECO:0007669"/>
    <property type="project" value="UniProtKB-SubCell"/>
</dbReference>
<dbReference type="Gene3D" id="2.10.70.10">
    <property type="entry name" value="Complement Module, domain 1"/>
    <property type="match status" value="1"/>
</dbReference>
<evidence type="ECO:0000256" key="4">
    <source>
        <dbReference type="ARBA" id="ARBA00023157"/>
    </source>
</evidence>
<protein>
    <submittedName>
        <fullName evidence="5">MSMB protein</fullName>
    </submittedName>
</protein>
<gene>
    <name evidence="5" type="primary">Msmb_1</name>
    <name evidence="5" type="ORF">NESACU_R04860</name>
</gene>
<sequence length="77" mass="8807">GCMINGKLYPFGHIERTEDCYKCDCDEVEVECCSLFFNPGSHDKKKCKVVFDKKRCRYDVLQRDDPSQPCSSGFSAV</sequence>
<comment type="subcellular location">
    <subcellularLocation>
        <location evidence="1">Secreted</location>
    </subcellularLocation>
</comment>
<accession>A0A7K7RSZ1</accession>
<dbReference type="Proteomes" id="UP000549091">
    <property type="component" value="Unassembled WGS sequence"/>
</dbReference>
<comment type="caution">
    <text evidence="5">The sequence shown here is derived from an EMBL/GenBank/DDBJ whole genome shotgun (WGS) entry which is preliminary data.</text>
</comment>
<feature type="non-terminal residue" evidence="5">
    <location>
        <position position="77"/>
    </location>
</feature>
<dbReference type="EMBL" id="VZSU01001009">
    <property type="protein sequence ID" value="NWZ95205.1"/>
    <property type="molecule type" value="Genomic_DNA"/>
</dbReference>
<proteinExistence type="inferred from homology"/>
<reference evidence="5 6" key="1">
    <citation type="submission" date="2019-09" db="EMBL/GenBank/DDBJ databases">
        <title>Bird 10,000 Genomes (B10K) Project - Family phase.</title>
        <authorList>
            <person name="Zhang G."/>
        </authorList>
    </citation>
    <scope>NUCLEOTIDE SEQUENCE [LARGE SCALE GENOMIC DNA]</scope>
    <source>
        <strain evidence="5">OUT-0053</strain>
        <tissue evidence="5">Muscle</tissue>
    </source>
</reference>
<comment type="similarity">
    <text evidence="2">Belongs to the beta-microseminoprotein family.</text>
</comment>
<dbReference type="AlphaFoldDB" id="A0A7K7RSZ1"/>
<keyword evidence="3" id="KW-0964">Secreted</keyword>
<evidence type="ECO:0000313" key="5">
    <source>
        <dbReference type="EMBL" id="NWZ95205.1"/>
    </source>
</evidence>
<dbReference type="Gene3D" id="2.20.25.590">
    <property type="match status" value="1"/>
</dbReference>
<organism evidence="5 6">
    <name type="scientific">Nesospiza acunhae</name>
    <dbReference type="NCBI Taxonomy" id="381881"/>
    <lineage>
        <taxon>Eukaryota</taxon>
        <taxon>Metazoa</taxon>
        <taxon>Chordata</taxon>
        <taxon>Craniata</taxon>
        <taxon>Vertebrata</taxon>
        <taxon>Euteleostomi</taxon>
        <taxon>Archelosauria</taxon>
        <taxon>Archosauria</taxon>
        <taxon>Dinosauria</taxon>
        <taxon>Saurischia</taxon>
        <taxon>Theropoda</taxon>
        <taxon>Coelurosauria</taxon>
        <taxon>Aves</taxon>
        <taxon>Neognathae</taxon>
        <taxon>Neoaves</taxon>
        <taxon>Telluraves</taxon>
        <taxon>Australaves</taxon>
        <taxon>Passeriformes</taxon>
        <taxon>Thraupidae</taxon>
        <taxon>Nesospiza</taxon>
    </lineage>
</organism>
<keyword evidence="4" id="KW-1015">Disulfide bond</keyword>
<feature type="non-terminal residue" evidence="5">
    <location>
        <position position="1"/>
    </location>
</feature>
<dbReference type="PANTHER" id="PTHR10500:SF7">
    <property type="entry name" value="BETA-MICROSEMINOPROTEIN"/>
    <property type="match status" value="1"/>
</dbReference>
<dbReference type="InterPro" id="IPR008735">
    <property type="entry name" value="PSP94"/>
</dbReference>
<name>A0A7K7RSZ1_9PASS</name>